<name>A0A238XM26_9PSEU</name>
<sequence>MDLYVIFRRSGWGSQAELAAADARSNAEADKRNDTVRKIRSYLLEEPDGRLGTLCLYQATGPEALLEHAEAADLPCDEAVRISAIDIHRPDPELSAI</sequence>
<dbReference type="EMBL" id="FZNW01000011">
    <property type="protein sequence ID" value="SNR59732.1"/>
    <property type="molecule type" value="Genomic_DNA"/>
</dbReference>
<reference evidence="1 2" key="1">
    <citation type="submission" date="2017-06" db="EMBL/GenBank/DDBJ databases">
        <authorList>
            <person name="Kim H.J."/>
            <person name="Triplett B.A."/>
        </authorList>
    </citation>
    <scope>NUCLEOTIDE SEQUENCE [LARGE SCALE GENOMIC DNA]</scope>
    <source>
        <strain evidence="1 2">DSM 45207</strain>
    </source>
</reference>
<keyword evidence="2" id="KW-1185">Reference proteome</keyword>
<protein>
    <recommendedName>
        <fullName evidence="3">DUF4242 domain-containing protein</fullName>
    </recommendedName>
</protein>
<organism evidence="1 2">
    <name type="scientific">Haloechinothrix alba</name>
    <dbReference type="NCBI Taxonomy" id="664784"/>
    <lineage>
        <taxon>Bacteria</taxon>
        <taxon>Bacillati</taxon>
        <taxon>Actinomycetota</taxon>
        <taxon>Actinomycetes</taxon>
        <taxon>Pseudonocardiales</taxon>
        <taxon>Pseudonocardiaceae</taxon>
        <taxon>Haloechinothrix</taxon>
    </lineage>
</organism>
<evidence type="ECO:0008006" key="3">
    <source>
        <dbReference type="Google" id="ProtNLM"/>
    </source>
</evidence>
<dbReference type="Proteomes" id="UP000198348">
    <property type="component" value="Unassembled WGS sequence"/>
</dbReference>
<gene>
    <name evidence="1" type="ORF">SAMN06265360_111109</name>
</gene>
<proteinExistence type="predicted"/>
<evidence type="ECO:0000313" key="1">
    <source>
        <dbReference type="EMBL" id="SNR59732.1"/>
    </source>
</evidence>
<dbReference type="Pfam" id="PF14026">
    <property type="entry name" value="SCO4226-like"/>
    <property type="match status" value="1"/>
</dbReference>
<evidence type="ECO:0000313" key="2">
    <source>
        <dbReference type="Proteomes" id="UP000198348"/>
    </source>
</evidence>
<dbReference type="InterPro" id="IPR025336">
    <property type="entry name" value="SCO4226-like"/>
</dbReference>
<dbReference type="AlphaFoldDB" id="A0A238XM26"/>
<accession>A0A238XM26</accession>
<dbReference type="OrthoDB" id="9800027at2"/>
<dbReference type="RefSeq" id="WP_089301730.1">
    <property type="nucleotide sequence ID" value="NZ_FZNW01000011.1"/>
</dbReference>